<dbReference type="InterPro" id="IPR006131">
    <property type="entry name" value="Asp_carbamoyltransf_Asp/Orn-bd"/>
</dbReference>
<evidence type="ECO:0000256" key="2">
    <source>
        <dbReference type="ARBA" id="ARBA00022679"/>
    </source>
</evidence>
<dbReference type="GO" id="GO:0016597">
    <property type="term" value="F:amino acid binding"/>
    <property type="evidence" value="ECO:0007669"/>
    <property type="project" value="InterPro"/>
</dbReference>
<feature type="domain" description="Aspartate/ornithine carbamoyltransferase carbamoyl-P binding" evidence="5">
    <location>
        <begin position="2"/>
        <end position="139"/>
    </location>
</feature>
<dbReference type="GO" id="GO:0016743">
    <property type="term" value="F:carboxyl- or carbamoyltransferase activity"/>
    <property type="evidence" value="ECO:0007669"/>
    <property type="project" value="InterPro"/>
</dbReference>
<dbReference type="PATRIC" id="fig|1401685.3.peg.755"/>
<dbReference type="EMBL" id="AXCJ01000008">
    <property type="protein sequence ID" value="ETO91131.1"/>
    <property type="molecule type" value="Genomic_DNA"/>
</dbReference>
<comment type="function">
    <text evidence="1">Reversibly catalyzes the transfer of the carbamoyl group from carbamoyl phosphate (CP) to the N(epsilon) atom of ornithine (ORN) to produce L-citrulline.</text>
</comment>
<dbReference type="UniPathway" id="UPA00070">
    <property type="reaction ID" value="UER00116"/>
</dbReference>
<accession>W2UYD1</accession>
<dbReference type="InterPro" id="IPR006132">
    <property type="entry name" value="Asp/Orn_carbamoyltranf_P-bd"/>
</dbReference>
<comment type="caution">
    <text evidence="6">The sequence shown here is derived from an EMBL/GenBank/DDBJ whole genome shotgun (WGS) entry which is preliminary data.</text>
</comment>
<keyword evidence="2 3" id="KW-0808">Transferase</keyword>
<dbReference type="Pfam" id="PF00185">
    <property type="entry name" value="OTCace"/>
    <property type="match status" value="1"/>
</dbReference>
<organism evidence="6 7">
    <name type="scientific">Candidatus Xenolissoclinum pacificiensis L6</name>
    <dbReference type="NCBI Taxonomy" id="1401685"/>
    <lineage>
        <taxon>Bacteria</taxon>
        <taxon>Pseudomonadati</taxon>
        <taxon>Pseudomonadota</taxon>
        <taxon>Alphaproteobacteria</taxon>
        <taxon>Rickettsiales</taxon>
        <taxon>Anaplasmataceae</taxon>
        <taxon>Candidatus Xenolissoclinum</taxon>
    </lineage>
</organism>
<dbReference type="Gene3D" id="3.40.50.1370">
    <property type="entry name" value="Aspartate/ornithine carbamoyltransferase"/>
    <property type="match status" value="2"/>
</dbReference>
<evidence type="ECO:0000259" key="4">
    <source>
        <dbReference type="Pfam" id="PF00185"/>
    </source>
</evidence>
<dbReference type="GO" id="GO:0006520">
    <property type="term" value="P:amino acid metabolic process"/>
    <property type="evidence" value="ECO:0007669"/>
    <property type="project" value="InterPro"/>
</dbReference>
<sequence length="295" mass="33507">MKHLVSIDDLTISDIDEICKIADVRSHQSSSCMANKSVVFLFFENSTRTHYSFSLAAKKLHAITETINTNTLSINKGESLTDTMLVFNNLKVNVVIIRSQINYLPYTLVTQSVDFSVINAGDGINEHPSQALIDFYTIRNNLSHKLKKILICGDILHSRVAHSNIKIFDKYNIDYATVSPPTLYKPLNKMHYSSVETALSSEYFDIIMIMRPQQERIKAGYISSYQEYTKYYGLNEQSLAKSKNPNIAIMHPGPVIRDLDISNTVLDNQMNYLLILKQSSNGLIIRQAILEFLSR</sequence>
<dbReference type="InterPro" id="IPR006130">
    <property type="entry name" value="Asp/Orn_carbamoylTrfase"/>
</dbReference>
<dbReference type="Pfam" id="PF02729">
    <property type="entry name" value="OTCace_N"/>
    <property type="match status" value="1"/>
</dbReference>
<dbReference type="AlphaFoldDB" id="W2UYD1"/>
<dbReference type="Proteomes" id="UP000018951">
    <property type="component" value="Unassembled WGS sequence"/>
</dbReference>
<name>W2UYD1_9RICK</name>
<gene>
    <name evidence="6" type="primary">pyrB</name>
    <name evidence="6" type="ORF">P857_617</name>
</gene>
<dbReference type="PANTHER" id="PTHR45753:SF6">
    <property type="entry name" value="ASPARTATE CARBAMOYLTRANSFERASE"/>
    <property type="match status" value="1"/>
</dbReference>
<dbReference type="PRINTS" id="PR00100">
    <property type="entry name" value="AOTCASE"/>
</dbReference>
<evidence type="ECO:0000256" key="3">
    <source>
        <dbReference type="RuleBase" id="RU003634"/>
    </source>
</evidence>
<reference evidence="6 7" key="1">
    <citation type="journal article" date="2013" name="PLoS ONE">
        <title>Bacterial endosymbiosis in a chordate host: long-term co-evolution and conservation of secondary metabolism.</title>
        <authorList>
            <person name="Kwan J.C."/>
            <person name="Schmidt E.W."/>
        </authorList>
    </citation>
    <scope>NUCLEOTIDE SEQUENCE [LARGE SCALE GENOMIC DNA]</scope>
    <source>
        <strain evidence="7">L6</strain>
    </source>
</reference>
<evidence type="ECO:0000256" key="1">
    <source>
        <dbReference type="ARBA" id="ARBA00003822"/>
    </source>
</evidence>
<dbReference type="PROSITE" id="PS00097">
    <property type="entry name" value="CARBAMOYLTRANSFERASE"/>
    <property type="match status" value="1"/>
</dbReference>
<dbReference type="STRING" id="1401685.P857_617"/>
<dbReference type="InterPro" id="IPR036901">
    <property type="entry name" value="Asp/Orn_carbamoylTrfase_sf"/>
</dbReference>
<protein>
    <submittedName>
        <fullName evidence="6">Aspartate carbamoyltransferase</fullName>
    </submittedName>
</protein>
<dbReference type="GO" id="GO:0044205">
    <property type="term" value="P:'de novo' UMP biosynthetic process"/>
    <property type="evidence" value="ECO:0007669"/>
    <property type="project" value="UniProtKB-UniPathway"/>
</dbReference>
<proteinExistence type="inferred from homology"/>
<dbReference type="GO" id="GO:0005829">
    <property type="term" value="C:cytosol"/>
    <property type="evidence" value="ECO:0007669"/>
    <property type="project" value="TreeGrafter"/>
</dbReference>
<dbReference type="SUPFAM" id="SSF53671">
    <property type="entry name" value="Aspartate/ornithine carbamoyltransferase"/>
    <property type="match status" value="1"/>
</dbReference>
<evidence type="ECO:0000259" key="5">
    <source>
        <dbReference type="Pfam" id="PF02729"/>
    </source>
</evidence>
<dbReference type="PANTHER" id="PTHR45753">
    <property type="entry name" value="ORNITHINE CARBAMOYLTRANSFERASE, MITOCHONDRIAL"/>
    <property type="match status" value="1"/>
</dbReference>
<comment type="similarity">
    <text evidence="3">Belongs to the aspartate/ornithine carbamoyltransferase superfamily.</text>
</comment>
<evidence type="ECO:0000313" key="6">
    <source>
        <dbReference type="EMBL" id="ETO91131.1"/>
    </source>
</evidence>
<dbReference type="PRINTS" id="PR00101">
    <property type="entry name" value="ATCASE"/>
</dbReference>
<keyword evidence="7" id="KW-1185">Reference proteome</keyword>
<feature type="domain" description="Aspartate/ornithine carbamoyltransferase Asp/Orn-binding" evidence="4">
    <location>
        <begin position="147"/>
        <end position="292"/>
    </location>
</feature>
<evidence type="ECO:0000313" key="7">
    <source>
        <dbReference type="Proteomes" id="UP000018951"/>
    </source>
</evidence>
<dbReference type="NCBIfam" id="NF002032">
    <property type="entry name" value="PRK00856.1"/>
    <property type="match status" value="1"/>
</dbReference>